<gene>
    <name evidence="1" type="ORF">B4U80_06519</name>
</gene>
<organism evidence="1 2">
    <name type="scientific">Leptotrombidium deliense</name>
    <dbReference type="NCBI Taxonomy" id="299467"/>
    <lineage>
        <taxon>Eukaryota</taxon>
        <taxon>Metazoa</taxon>
        <taxon>Ecdysozoa</taxon>
        <taxon>Arthropoda</taxon>
        <taxon>Chelicerata</taxon>
        <taxon>Arachnida</taxon>
        <taxon>Acari</taxon>
        <taxon>Acariformes</taxon>
        <taxon>Trombidiformes</taxon>
        <taxon>Prostigmata</taxon>
        <taxon>Anystina</taxon>
        <taxon>Parasitengona</taxon>
        <taxon>Trombiculoidea</taxon>
        <taxon>Trombiculidae</taxon>
        <taxon>Leptotrombidium</taxon>
    </lineage>
</organism>
<dbReference type="EMBL" id="NCKV01022657">
    <property type="protein sequence ID" value="RWS19792.1"/>
    <property type="molecule type" value="Genomic_DNA"/>
</dbReference>
<comment type="caution">
    <text evidence="1">The sequence shown here is derived from an EMBL/GenBank/DDBJ whole genome shotgun (WGS) entry which is preliminary data.</text>
</comment>
<dbReference type="AlphaFoldDB" id="A0A443RWN8"/>
<evidence type="ECO:0000313" key="1">
    <source>
        <dbReference type="EMBL" id="RWS19792.1"/>
    </source>
</evidence>
<keyword evidence="2" id="KW-1185">Reference proteome</keyword>
<protein>
    <submittedName>
        <fullName evidence="1">Uncharacterized protein</fullName>
    </submittedName>
</protein>
<dbReference type="VEuPathDB" id="VectorBase:LDEU012248"/>
<dbReference type="Proteomes" id="UP000288716">
    <property type="component" value="Unassembled WGS sequence"/>
</dbReference>
<evidence type="ECO:0000313" key="2">
    <source>
        <dbReference type="Proteomes" id="UP000288716"/>
    </source>
</evidence>
<sequence>MQIKLLLMVHSKCLRQYFISCILCIALLSRKHILCYMFY</sequence>
<accession>A0A443RWN8</accession>
<name>A0A443RWN8_9ACAR</name>
<proteinExistence type="predicted"/>
<reference evidence="1 2" key="1">
    <citation type="journal article" date="2018" name="Gigascience">
        <title>Genomes of trombidid mites reveal novel predicted allergens and laterally-transferred genes associated with secondary metabolism.</title>
        <authorList>
            <person name="Dong X."/>
            <person name="Chaisiri K."/>
            <person name="Xia D."/>
            <person name="Armstrong S.D."/>
            <person name="Fang Y."/>
            <person name="Donnelly M.J."/>
            <person name="Kadowaki T."/>
            <person name="McGarry J.W."/>
            <person name="Darby A.C."/>
            <person name="Makepeace B.L."/>
        </authorList>
    </citation>
    <scope>NUCLEOTIDE SEQUENCE [LARGE SCALE GENOMIC DNA]</scope>
    <source>
        <strain evidence="1">UoL-UT</strain>
    </source>
</reference>